<dbReference type="GO" id="GO:0046872">
    <property type="term" value="F:metal ion binding"/>
    <property type="evidence" value="ECO:0007669"/>
    <property type="project" value="UniProtKB-KW"/>
</dbReference>
<feature type="binding site" evidence="7">
    <location>
        <position position="72"/>
    </location>
    <ligand>
        <name>Zn(2+)</name>
        <dbReference type="ChEBI" id="CHEBI:29105"/>
    </ligand>
</feature>
<evidence type="ECO:0000256" key="2">
    <source>
        <dbReference type="ARBA" id="ARBA00008488"/>
    </source>
</evidence>
<dbReference type="InterPro" id="IPR005744">
    <property type="entry name" value="Hy-lIII"/>
</dbReference>
<feature type="transmembrane region" description="Helical" evidence="8">
    <location>
        <begin position="49"/>
        <end position="74"/>
    </location>
</feature>
<dbReference type="InterPro" id="IPR004254">
    <property type="entry name" value="AdipoR/HlyIII-related"/>
</dbReference>
<evidence type="ECO:0000256" key="3">
    <source>
        <dbReference type="ARBA" id="ARBA00022475"/>
    </source>
</evidence>
<dbReference type="RefSeq" id="WP_151055242.1">
    <property type="nucleotide sequence ID" value="NZ_CP044222.1"/>
</dbReference>
<dbReference type="Pfam" id="PF03006">
    <property type="entry name" value="HlyIII"/>
    <property type="match status" value="1"/>
</dbReference>
<accession>A0A5J6LEC5</accession>
<evidence type="ECO:0000256" key="6">
    <source>
        <dbReference type="ARBA" id="ARBA00023136"/>
    </source>
</evidence>
<protein>
    <submittedName>
        <fullName evidence="9">Hemolysin III family protein</fullName>
    </submittedName>
</protein>
<evidence type="ECO:0000256" key="1">
    <source>
        <dbReference type="ARBA" id="ARBA00004651"/>
    </source>
</evidence>
<dbReference type="AlphaFoldDB" id="A0A5J6LEC5"/>
<keyword evidence="7" id="KW-0862">Zinc</keyword>
<evidence type="ECO:0000313" key="9">
    <source>
        <dbReference type="EMBL" id="QEW06642.1"/>
    </source>
</evidence>
<comment type="similarity">
    <text evidence="2">Belongs to the UPF0073 (Hly-III) family.</text>
</comment>
<organism evidence="9 10">
    <name type="scientific">Nitrincola iocasae</name>
    <dbReference type="NCBI Taxonomy" id="2614693"/>
    <lineage>
        <taxon>Bacteria</taxon>
        <taxon>Pseudomonadati</taxon>
        <taxon>Pseudomonadota</taxon>
        <taxon>Gammaproteobacteria</taxon>
        <taxon>Oceanospirillales</taxon>
        <taxon>Oceanospirillaceae</taxon>
        <taxon>Nitrincola</taxon>
    </lineage>
</organism>
<evidence type="ECO:0000313" key="10">
    <source>
        <dbReference type="Proteomes" id="UP000325606"/>
    </source>
</evidence>
<feature type="transmembrane region" description="Helical" evidence="8">
    <location>
        <begin position="196"/>
        <end position="216"/>
    </location>
</feature>
<keyword evidence="3" id="KW-1003">Cell membrane</keyword>
<dbReference type="KEGG" id="nik:F5I99_09080"/>
<feature type="binding site" evidence="7">
    <location>
        <position position="199"/>
    </location>
    <ligand>
        <name>Zn(2+)</name>
        <dbReference type="ChEBI" id="CHEBI:29105"/>
    </ligand>
</feature>
<evidence type="ECO:0000256" key="5">
    <source>
        <dbReference type="ARBA" id="ARBA00022989"/>
    </source>
</evidence>
<proteinExistence type="inferred from homology"/>
<keyword evidence="5 8" id="KW-1133">Transmembrane helix</keyword>
<evidence type="ECO:0000256" key="8">
    <source>
        <dbReference type="SAM" id="Phobius"/>
    </source>
</evidence>
<evidence type="ECO:0000256" key="4">
    <source>
        <dbReference type="ARBA" id="ARBA00022692"/>
    </source>
</evidence>
<evidence type="ECO:0000256" key="7">
    <source>
        <dbReference type="PIRSR" id="PIRSR604254-1"/>
    </source>
</evidence>
<keyword evidence="6 8" id="KW-0472">Membrane</keyword>
<sequence length="218" mass="23696">MNRHYSIAGREQTPREEVANSVSHGIGMFAALIGAFFLIKHAVMLGDPAFIVGCSVFAATMVMLYMASSLYHALPPGSNKAVFLVIEHSGIFLLIAGTYTPLTLGVLYGPWGWLLLGIVWGLAFIGITLKILLKSHHHILFTSLYLLMGWTIVIAIEPLMANISQTGLFLLVAGGLSYTVGVIFFATDSALKYGHFVWHLFVIGGTTCHYFAVLGYKG</sequence>
<feature type="transmembrane region" description="Helical" evidence="8">
    <location>
        <begin position="81"/>
        <end position="99"/>
    </location>
</feature>
<dbReference type="EMBL" id="CP044222">
    <property type="protein sequence ID" value="QEW06642.1"/>
    <property type="molecule type" value="Genomic_DNA"/>
</dbReference>
<keyword evidence="4 8" id="KW-0812">Transmembrane</keyword>
<reference evidence="9 10" key="1">
    <citation type="submission" date="2019-09" db="EMBL/GenBank/DDBJ databases">
        <title>Nitrincola iocasae sp. nov., a bacterium isolated from the sediment collected at a cold seep field in South China Sea.</title>
        <authorList>
            <person name="Zhang H."/>
            <person name="Wang H."/>
            <person name="Li C."/>
        </authorList>
    </citation>
    <scope>NUCLEOTIDE SEQUENCE [LARGE SCALE GENOMIC DNA]</scope>
    <source>
        <strain evidence="9 10">KXZD1103</strain>
    </source>
</reference>
<dbReference type="PANTHER" id="PTHR20855:SF3">
    <property type="entry name" value="LD03007P"/>
    <property type="match status" value="1"/>
</dbReference>
<gene>
    <name evidence="9" type="ORF">F5I99_09080</name>
</gene>
<keyword evidence="7" id="KW-0479">Metal-binding</keyword>
<feature type="transmembrane region" description="Helical" evidence="8">
    <location>
        <begin position="168"/>
        <end position="187"/>
    </location>
</feature>
<dbReference type="GO" id="GO:0140911">
    <property type="term" value="F:pore-forming activity"/>
    <property type="evidence" value="ECO:0007669"/>
    <property type="project" value="InterPro"/>
</dbReference>
<dbReference type="PANTHER" id="PTHR20855">
    <property type="entry name" value="ADIPOR/PROGESTIN RECEPTOR-RELATED"/>
    <property type="match status" value="1"/>
</dbReference>
<feature type="transmembrane region" description="Helical" evidence="8">
    <location>
        <begin position="111"/>
        <end position="132"/>
    </location>
</feature>
<dbReference type="GO" id="GO:0005886">
    <property type="term" value="C:plasma membrane"/>
    <property type="evidence" value="ECO:0007669"/>
    <property type="project" value="UniProtKB-SubCell"/>
</dbReference>
<name>A0A5J6LEC5_9GAMM</name>
<dbReference type="NCBIfam" id="TIGR01065">
    <property type="entry name" value="hlyIII"/>
    <property type="match status" value="1"/>
</dbReference>
<feature type="transmembrane region" description="Helical" evidence="8">
    <location>
        <begin position="139"/>
        <end position="156"/>
    </location>
</feature>
<keyword evidence="10" id="KW-1185">Reference proteome</keyword>
<feature type="binding site" evidence="7">
    <location>
        <position position="195"/>
    </location>
    <ligand>
        <name>Zn(2+)</name>
        <dbReference type="ChEBI" id="CHEBI:29105"/>
    </ligand>
</feature>
<feature type="transmembrane region" description="Helical" evidence="8">
    <location>
        <begin position="21"/>
        <end position="43"/>
    </location>
</feature>
<comment type="subcellular location">
    <subcellularLocation>
        <location evidence="1">Cell membrane</location>
        <topology evidence="1">Multi-pass membrane protein</topology>
    </subcellularLocation>
</comment>
<dbReference type="Proteomes" id="UP000325606">
    <property type="component" value="Chromosome"/>
</dbReference>